<comment type="caution">
    <text evidence="1">The sequence shown here is derived from an EMBL/GenBank/DDBJ whole genome shotgun (WGS) entry which is preliminary data.</text>
</comment>
<evidence type="ECO:0000313" key="2">
    <source>
        <dbReference type="Proteomes" id="UP001497623"/>
    </source>
</evidence>
<sequence>LRDVVNEVNNMRIELITRDEEIDRLRDELQRRDETDRSRQTNRTLGARNISADDLQEQFSRYESRMRTMESRLDRPRPIISTKDIKELKLVELAEVTSCNTLSRFFKSIETCAHNDVDRITLAELKSEDKIQTVVSKKREANKIVNWVDFKEMCHRTYDSPIDAVSLIQDIDVKFVYDIDKNPVHFAQDLNATLASIPPENLPNIDLTIKRKLFDGATREMQKTLRTYMDDPTMKLERFLNFFQQLRSSQLTSRRSSNIREVSEVSTANMVEVAAREPPRITTYHEGPATTSLLNTLSTNQEILVRAVEGLRQTIDSRSARPRRPWCGYCASNEHYPPTCPLNPPKNSCFTCLQLGHRKGDPGCPKKRD</sequence>
<feature type="non-terminal residue" evidence="1">
    <location>
        <position position="1"/>
    </location>
</feature>
<gene>
    <name evidence="1" type="ORF">MNOR_LOCUS11023</name>
</gene>
<reference evidence="1 2" key="1">
    <citation type="submission" date="2024-05" db="EMBL/GenBank/DDBJ databases">
        <authorList>
            <person name="Wallberg A."/>
        </authorList>
    </citation>
    <scope>NUCLEOTIDE SEQUENCE [LARGE SCALE GENOMIC DNA]</scope>
</reference>
<dbReference type="Proteomes" id="UP001497623">
    <property type="component" value="Unassembled WGS sequence"/>
</dbReference>
<protein>
    <submittedName>
        <fullName evidence="1">Uncharacterized protein</fullName>
    </submittedName>
</protein>
<keyword evidence="2" id="KW-1185">Reference proteome</keyword>
<proteinExistence type="predicted"/>
<dbReference type="EMBL" id="CAXKWB010005704">
    <property type="protein sequence ID" value="CAL4079464.1"/>
    <property type="molecule type" value="Genomic_DNA"/>
</dbReference>
<name>A0AAV2QGH4_MEGNR</name>
<evidence type="ECO:0000313" key="1">
    <source>
        <dbReference type="EMBL" id="CAL4079464.1"/>
    </source>
</evidence>
<dbReference type="AlphaFoldDB" id="A0AAV2QGH4"/>
<organism evidence="1 2">
    <name type="scientific">Meganyctiphanes norvegica</name>
    <name type="common">Northern krill</name>
    <name type="synonym">Thysanopoda norvegica</name>
    <dbReference type="NCBI Taxonomy" id="48144"/>
    <lineage>
        <taxon>Eukaryota</taxon>
        <taxon>Metazoa</taxon>
        <taxon>Ecdysozoa</taxon>
        <taxon>Arthropoda</taxon>
        <taxon>Crustacea</taxon>
        <taxon>Multicrustacea</taxon>
        <taxon>Malacostraca</taxon>
        <taxon>Eumalacostraca</taxon>
        <taxon>Eucarida</taxon>
        <taxon>Euphausiacea</taxon>
        <taxon>Euphausiidae</taxon>
        <taxon>Meganyctiphanes</taxon>
    </lineage>
</organism>
<accession>A0AAV2QGH4</accession>